<protein>
    <submittedName>
        <fullName evidence="2">Uncharacterized protein</fullName>
    </submittedName>
</protein>
<feature type="region of interest" description="Disordered" evidence="1">
    <location>
        <begin position="1"/>
        <end position="43"/>
    </location>
</feature>
<keyword evidence="3" id="KW-1185">Reference proteome</keyword>
<dbReference type="HOGENOM" id="CLU_029307_7_4_1"/>
<dbReference type="Proteomes" id="UP000011115">
    <property type="component" value="Unassembled WGS sequence"/>
</dbReference>
<evidence type="ECO:0000256" key="1">
    <source>
        <dbReference type="SAM" id="MobiDB-lite"/>
    </source>
</evidence>
<dbReference type="Gramene" id="PGSC0003DMT400097739">
    <property type="protein sequence ID" value="PGSC0003DMT400097739"/>
    <property type="gene ID" value="PGSC0003DMG400047310"/>
</dbReference>
<feature type="compositionally biased region" description="Basic and acidic residues" evidence="1">
    <location>
        <begin position="1"/>
        <end position="16"/>
    </location>
</feature>
<dbReference type="InParanoid" id="M1E1B5"/>
<name>M1E1B5_SOLTU</name>
<dbReference type="EnsemblPlants" id="PGSC0003DMT400097739">
    <property type="protein sequence ID" value="PGSC0003DMT400097739"/>
    <property type="gene ID" value="PGSC0003DMG400047310"/>
</dbReference>
<reference evidence="3" key="1">
    <citation type="journal article" date="2011" name="Nature">
        <title>Genome sequence and analysis of the tuber crop potato.</title>
        <authorList>
            <consortium name="The Potato Genome Sequencing Consortium"/>
        </authorList>
    </citation>
    <scope>NUCLEOTIDE SEQUENCE [LARGE SCALE GENOMIC DNA]</scope>
    <source>
        <strain evidence="3">cv. DM1-3 516 R44</strain>
    </source>
</reference>
<sequence length="101" mass="11160">MPPRQIREKYFRKDTNEVNPPKTGSKGKKPSYNKRSIPRDPTVPSWTRGIYTAIHSFLAVHYLDNFSKSVVAEPSEVAPGTIIQVQANISGTDAQTDGATT</sequence>
<proteinExistence type="predicted"/>
<reference evidence="2" key="2">
    <citation type="submission" date="2015-06" db="UniProtKB">
        <authorList>
            <consortium name="EnsemblPlants"/>
        </authorList>
    </citation>
    <scope>IDENTIFICATION</scope>
    <source>
        <strain evidence="2">DM1-3 516 R44</strain>
    </source>
</reference>
<organism evidence="2 3">
    <name type="scientific">Solanum tuberosum</name>
    <name type="common">Potato</name>
    <dbReference type="NCBI Taxonomy" id="4113"/>
    <lineage>
        <taxon>Eukaryota</taxon>
        <taxon>Viridiplantae</taxon>
        <taxon>Streptophyta</taxon>
        <taxon>Embryophyta</taxon>
        <taxon>Tracheophyta</taxon>
        <taxon>Spermatophyta</taxon>
        <taxon>Magnoliopsida</taxon>
        <taxon>eudicotyledons</taxon>
        <taxon>Gunneridae</taxon>
        <taxon>Pentapetalae</taxon>
        <taxon>asterids</taxon>
        <taxon>lamiids</taxon>
        <taxon>Solanales</taxon>
        <taxon>Solanaceae</taxon>
        <taxon>Solanoideae</taxon>
        <taxon>Solaneae</taxon>
        <taxon>Solanum</taxon>
    </lineage>
</organism>
<accession>M1E1B5</accession>
<dbReference type="PaxDb" id="4113-PGSC0003DMT400097739"/>
<evidence type="ECO:0000313" key="2">
    <source>
        <dbReference type="EnsemblPlants" id="PGSC0003DMT400097739"/>
    </source>
</evidence>
<evidence type="ECO:0000313" key="3">
    <source>
        <dbReference type="Proteomes" id="UP000011115"/>
    </source>
</evidence>
<dbReference type="AlphaFoldDB" id="M1E1B5"/>